<keyword evidence="2" id="KW-0663">Pyridoxal phosphate</keyword>
<dbReference type="PANTHER" id="PTHR43525">
    <property type="entry name" value="PROTEIN MALY"/>
    <property type="match status" value="1"/>
</dbReference>
<protein>
    <submittedName>
        <fullName evidence="5">Aminotransferase class I/II-fold pyridoxal phosphate-dependent enzyme</fullName>
    </submittedName>
</protein>
<comment type="cofactor">
    <cofactor evidence="1">
        <name>pyridoxal 5'-phosphate</name>
        <dbReference type="ChEBI" id="CHEBI:597326"/>
    </cofactor>
</comment>
<accession>A0ABS6EH85</accession>
<dbReference type="EMBL" id="JAHLQF010000002">
    <property type="protein sequence ID" value="MBU5484370.1"/>
    <property type="molecule type" value="Genomic_DNA"/>
</dbReference>
<evidence type="ECO:0000259" key="4">
    <source>
        <dbReference type="Pfam" id="PF00155"/>
    </source>
</evidence>
<keyword evidence="3" id="KW-0456">Lyase</keyword>
<name>A0ABS6EH85_9CLOT</name>
<dbReference type="InterPro" id="IPR004839">
    <property type="entry name" value="Aminotransferase_I/II_large"/>
</dbReference>
<proteinExistence type="predicted"/>
<comment type="caution">
    <text evidence="5">The sequence shown here is derived from an EMBL/GenBank/DDBJ whole genome shotgun (WGS) entry which is preliminary data.</text>
</comment>
<evidence type="ECO:0000256" key="2">
    <source>
        <dbReference type="ARBA" id="ARBA00022898"/>
    </source>
</evidence>
<dbReference type="PANTHER" id="PTHR43525:SF1">
    <property type="entry name" value="PROTEIN MALY"/>
    <property type="match status" value="1"/>
</dbReference>
<dbReference type="RefSeq" id="WP_216438849.1">
    <property type="nucleotide sequence ID" value="NZ_JAHLQF010000002.1"/>
</dbReference>
<keyword evidence="5" id="KW-0032">Aminotransferase</keyword>
<dbReference type="GO" id="GO:0008483">
    <property type="term" value="F:transaminase activity"/>
    <property type="evidence" value="ECO:0007669"/>
    <property type="project" value="UniProtKB-KW"/>
</dbReference>
<evidence type="ECO:0000313" key="6">
    <source>
        <dbReference type="Proteomes" id="UP000726170"/>
    </source>
</evidence>
<gene>
    <name evidence="5" type="ORF">KQI86_08525</name>
</gene>
<feature type="domain" description="Aminotransferase class I/classII large" evidence="4">
    <location>
        <begin position="12"/>
        <end position="250"/>
    </location>
</feature>
<sequence length="258" mass="29044">MVTNSLVLKDGHYSIDFEDLESKIANNVKMFILVNPHNPSGRVFTNEELIRIGEICNKHNVLVLSDEVHGGVVFQNHKHIPYASISEKFAMNSIVITAASKSFNLQGLTHAILIIPNKDLWNIYESTLTGYDFGFATNVFSLAAVEAAYRHGKPWLDELTAYLQNNLQYLIDYFEVNIPKIKVIKPEGSYMVWLDCRELKMNEDELETLFISKARVALTFGSGFGKDGEGFARINIACSRKLLKEALKRIEGAVNSII</sequence>
<dbReference type="Pfam" id="PF00155">
    <property type="entry name" value="Aminotran_1_2"/>
    <property type="match status" value="1"/>
</dbReference>
<evidence type="ECO:0000256" key="3">
    <source>
        <dbReference type="ARBA" id="ARBA00023239"/>
    </source>
</evidence>
<organism evidence="5 6">
    <name type="scientific">Clostridium mobile</name>
    <dbReference type="NCBI Taxonomy" id="2841512"/>
    <lineage>
        <taxon>Bacteria</taxon>
        <taxon>Bacillati</taxon>
        <taxon>Bacillota</taxon>
        <taxon>Clostridia</taxon>
        <taxon>Eubacteriales</taxon>
        <taxon>Clostridiaceae</taxon>
        <taxon>Clostridium</taxon>
    </lineage>
</organism>
<dbReference type="Proteomes" id="UP000726170">
    <property type="component" value="Unassembled WGS sequence"/>
</dbReference>
<evidence type="ECO:0000256" key="1">
    <source>
        <dbReference type="ARBA" id="ARBA00001933"/>
    </source>
</evidence>
<keyword evidence="5" id="KW-0808">Transferase</keyword>
<reference evidence="5 6" key="1">
    <citation type="submission" date="2021-06" db="EMBL/GenBank/DDBJ databases">
        <authorList>
            <person name="Sun Q."/>
            <person name="Li D."/>
        </authorList>
    </citation>
    <scope>NUCLEOTIDE SEQUENCE [LARGE SCALE GENOMIC DNA]</scope>
    <source>
        <strain evidence="5 6">MSJ-11</strain>
    </source>
</reference>
<keyword evidence="6" id="KW-1185">Reference proteome</keyword>
<evidence type="ECO:0000313" key="5">
    <source>
        <dbReference type="EMBL" id="MBU5484370.1"/>
    </source>
</evidence>
<dbReference type="CDD" id="cd00609">
    <property type="entry name" value="AAT_like"/>
    <property type="match status" value="1"/>
</dbReference>
<dbReference type="InterPro" id="IPR051798">
    <property type="entry name" value="Class-II_PLP-Dep_Aminotrans"/>
</dbReference>